<name>A0AAD4DI12_9FUNG</name>
<accession>A0AAD4DI12</accession>
<keyword evidence="2" id="KW-1185">Reference proteome</keyword>
<gene>
    <name evidence="1" type="ORF">BGZ95_006129</name>
</gene>
<dbReference type="Proteomes" id="UP001194580">
    <property type="component" value="Unassembled WGS sequence"/>
</dbReference>
<evidence type="ECO:0000313" key="2">
    <source>
        <dbReference type="Proteomes" id="UP001194580"/>
    </source>
</evidence>
<comment type="caution">
    <text evidence="1">The sequence shown here is derived from an EMBL/GenBank/DDBJ whole genome shotgun (WGS) entry which is preliminary data.</text>
</comment>
<evidence type="ECO:0000313" key="1">
    <source>
        <dbReference type="EMBL" id="KAG0277318.1"/>
    </source>
</evidence>
<dbReference type="EMBL" id="JAAAIL010000285">
    <property type="protein sequence ID" value="KAG0277318.1"/>
    <property type="molecule type" value="Genomic_DNA"/>
</dbReference>
<reference evidence="1" key="1">
    <citation type="journal article" date="2020" name="Fungal Divers.">
        <title>Resolving the Mortierellaceae phylogeny through synthesis of multi-gene phylogenetics and phylogenomics.</title>
        <authorList>
            <person name="Vandepol N."/>
            <person name="Liber J."/>
            <person name="Desiro A."/>
            <person name="Na H."/>
            <person name="Kennedy M."/>
            <person name="Barry K."/>
            <person name="Grigoriev I.V."/>
            <person name="Miller A.N."/>
            <person name="O'Donnell K."/>
            <person name="Stajich J.E."/>
            <person name="Bonito G."/>
        </authorList>
    </citation>
    <scope>NUCLEOTIDE SEQUENCE</scope>
    <source>
        <strain evidence="1">NRRL 28262</strain>
    </source>
</reference>
<sequence length="59" mass="6987">WKNKTHSDDADVFWSKVKRKRGLDKGTLEAQAVVDSVWNKRVREEIEREMINIAGRLIY</sequence>
<organism evidence="1 2">
    <name type="scientific">Linnemannia exigua</name>
    <dbReference type="NCBI Taxonomy" id="604196"/>
    <lineage>
        <taxon>Eukaryota</taxon>
        <taxon>Fungi</taxon>
        <taxon>Fungi incertae sedis</taxon>
        <taxon>Mucoromycota</taxon>
        <taxon>Mortierellomycotina</taxon>
        <taxon>Mortierellomycetes</taxon>
        <taxon>Mortierellales</taxon>
        <taxon>Mortierellaceae</taxon>
        <taxon>Linnemannia</taxon>
    </lineage>
</organism>
<protein>
    <submittedName>
        <fullName evidence="1">Uncharacterized protein</fullName>
    </submittedName>
</protein>
<proteinExistence type="predicted"/>
<feature type="non-terminal residue" evidence="1">
    <location>
        <position position="1"/>
    </location>
</feature>
<dbReference type="AlphaFoldDB" id="A0AAD4DI12"/>